<feature type="transmembrane region" description="Helical" evidence="6">
    <location>
        <begin position="94"/>
        <end position="113"/>
    </location>
</feature>
<feature type="transmembrane region" description="Helical" evidence="6">
    <location>
        <begin position="309"/>
        <end position="329"/>
    </location>
</feature>
<keyword evidence="9" id="KW-1185">Reference proteome</keyword>
<feature type="transmembrane region" description="Helical" evidence="6">
    <location>
        <begin position="180"/>
        <end position="201"/>
    </location>
</feature>
<evidence type="ECO:0000313" key="8">
    <source>
        <dbReference type="EMBL" id="SAL83769.1"/>
    </source>
</evidence>
<feature type="transmembrane region" description="Helical" evidence="6">
    <location>
        <begin position="276"/>
        <end position="297"/>
    </location>
</feature>
<evidence type="ECO:0000256" key="1">
    <source>
        <dbReference type="ARBA" id="ARBA00004141"/>
    </source>
</evidence>
<dbReference type="GO" id="GO:0016020">
    <property type="term" value="C:membrane"/>
    <property type="evidence" value="ECO:0007669"/>
    <property type="project" value="UniProtKB-SubCell"/>
</dbReference>
<dbReference type="AlphaFoldDB" id="A0A158KSQ9"/>
<evidence type="ECO:0000256" key="6">
    <source>
        <dbReference type="SAM" id="Phobius"/>
    </source>
</evidence>
<keyword evidence="4 6" id="KW-1133">Transmembrane helix</keyword>
<dbReference type="InterPro" id="IPR020846">
    <property type="entry name" value="MFS_dom"/>
</dbReference>
<dbReference type="Proteomes" id="UP000054770">
    <property type="component" value="Unassembled WGS sequence"/>
</dbReference>
<dbReference type="Gene3D" id="1.20.1250.20">
    <property type="entry name" value="MFS general substrate transporter like domains"/>
    <property type="match status" value="2"/>
</dbReference>
<feature type="transmembrane region" description="Helical" evidence="6">
    <location>
        <begin position="335"/>
        <end position="358"/>
    </location>
</feature>
<dbReference type="Pfam" id="PF07690">
    <property type="entry name" value="MFS_1"/>
    <property type="match status" value="1"/>
</dbReference>
<feature type="transmembrane region" description="Helical" evidence="6">
    <location>
        <begin position="241"/>
        <end position="264"/>
    </location>
</feature>
<keyword evidence="2" id="KW-0813">Transport</keyword>
<dbReference type="SUPFAM" id="SSF103473">
    <property type="entry name" value="MFS general substrate transporter"/>
    <property type="match status" value="1"/>
</dbReference>
<evidence type="ECO:0000256" key="4">
    <source>
        <dbReference type="ARBA" id="ARBA00022989"/>
    </source>
</evidence>
<dbReference type="InterPro" id="IPR044770">
    <property type="entry name" value="MFS_spinster-like"/>
</dbReference>
<feature type="transmembrane region" description="Helical" evidence="6">
    <location>
        <begin position="62"/>
        <end position="82"/>
    </location>
</feature>
<feature type="transmembrane region" description="Helical" evidence="6">
    <location>
        <begin position="401"/>
        <end position="420"/>
    </location>
</feature>
<dbReference type="PANTHER" id="PTHR23505">
    <property type="entry name" value="SPINSTER"/>
    <property type="match status" value="1"/>
</dbReference>
<dbReference type="PROSITE" id="PS50850">
    <property type="entry name" value="MFS"/>
    <property type="match status" value="1"/>
</dbReference>
<dbReference type="OrthoDB" id="7002695at2"/>
<evidence type="ECO:0000256" key="3">
    <source>
        <dbReference type="ARBA" id="ARBA00022692"/>
    </source>
</evidence>
<dbReference type="InterPro" id="IPR011701">
    <property type="entry name" value="MFS"/>
</dbReference>
<comment type="subcellular location">
    <subcellularLocation>
        <location evidence="1">Membrane</location>
        <topology evidence="1">Multi-pass membrane protein</topology>
    </subcellularLocation>
</comment>
<feature type="transmembrane region" description="Helical" evidence="6">
    <location>
        <begin position="365"/>
        <end position="389"/>
    </location>
</feature>
<dbReference type="InterPro" id="IPR036259">
    <property type="entry name" value="MFS_trans_sf"/>
</dbReference>
<evidence type="ECO:0000313" key="9">
    <source>
        <dbReference type="Proteomes" id="UP000054770"/>
    </source>
</evidence>
<gene>
    <name evidence="8" type="ORF">AWB68_07037</name>
</gene>
<sequence length="435" mass="44801">MKTVGVLSTGGMSGAGAYQGSKAYPWIVFALTFGLILSDYLSRQVMGAVFPLLKSTWGVSDSQLGALVSVVSLVVGVMTIPLSLVADRWGRVKSITLMAFVWCLATIACGLASNYTQMLVARALVGFGEAAYAAAGAALLAHTFPVGKRSAVLGAFQSGGVFGSVLGVIIGGAVASQLGWRYAFFAVGAPGLLLAVAYPLFVRDYQVPNLHEGATSNAPVKAALRLSQIVKEVFATRSGNFTFVAFGLQMGIPAILIAWVPTFFNRFYGLDPKKAALMAAVVVLSVGIGMLFGGGIADRLSRGRPRYRAIVPAAYALVSGLMLAAAFALPPGLAGLGLFIGGALFAAAHGGSAVAMLIDVTNPAVHATVTATAVLAASLLGMAPGPYLVGMLSDVANLKTALTVAPLMSIIAAVMFLLASRYYEGDIARRALGAR</sequence>
<organism evidence="8 9">
    <name type="scientific">Caballeronia choica</name>
    <dbReference type="NCBI Taxonomy" id="326476"/>
    <lineage>
        <taxon>Bacteria</taxon>
        <taxon>Pseudomonadati</taxon>
        <taxon>Pseudomonadota</taxon>
        <taxon>Betaproteobacteria</taxon>
        <taxon>Burkholderiales</taxon>
        <taxon>Burkholderiaceae</taxon>
        <taxon>Caballeronia</taxon>
    </lineage>
</organism>
<comment type="caution">
    <text evidence="8">The sequence shown here is derived from an EMBL/GenBank/DDBJ whole genome shotgun (WGS) entry which is preliminary data.</text>
</comment>
<reference evidence="8" key="1">
    <citation type="submission" date="2016-01" db="EMBL/GenBank/DDBJ databases">
        <authorList>
            <person name="Peeters C."/>
        </authorList>
    </citation>
    <scope>NUCLEOTIDE SEQUENCE [LARGE SCALE GENOMIC DNA]</scope>
    <source>
        <strain evidence="8">LMG 22940</strain>
    </source>
</reference>
<evidence type="ECO:0000259" key="7">
    <source>
        <dbReference type="PROSITE" id="PS50850"/>
    </source>
</evidence>
<dbReference type="PANTHER" id="PTHR23505:SF79">
    <property type="entry name" value="PROTEIN SPINSTER"/>
    <property type="match status" value="1"/>
</dbReference>
<feature type="domain" description="Major facilitator superfamily (MFS) profile" evidence="7">
    <location>
        <begin position="27"/>
        <end position="424"/>
    </location>
</feature>
<feature type="transmembrane region" description="Helical" evidence="6">
    <location>
        <begin position="23"/>
        <end position="42"/>
    </location>
</feature>
<evidence type="ECO:0000256" key="2">
    <source>
        <dbReference type="ARBA" id="ARBA00022448"/>
    </source>
</evidence>
<dbReference type="GO" id="GO:0022857">
    <property type="term" value="F:transmembrane transporter activity"/>
    <property type="evidence" value="ECO:0007669"/>
    <property type="project" value="InterPro"/>
</dbReference>
<feature type="transmembrane region" description="Helical" evidence="6">
    <location>
        <begin position="119"/>
        <end position="140"/>
    </location>
</feature>
<feature type="transmembrane region" description="Helical" evidence="6">
    <location>
        <begin position="152"/>
        <end position="174"/>
    </location>
</feature>
<keyword evidence="3 6" id="KW-0812">Transmembrane</keyword>
<name>A0A158KSQ9_9BURK</name>
<evidence type="ECO:0000256" key="5">
    <source>
        <dbReference type="ARBA" id="ARBA00023136"/>
    </source>
</evidence>
<keyword evidence="5 6" id="KW-0472">Membrane</keyword>
<protein>
    <submittedName>
        <fullName evidence="8">Major facilitator transporter</fullName>
    </submittedName>
</protein>
<dbReference type="EMBL" id="FCON02000144">
    <property type="protein sequence ID" value="SAL83769.1"/>
    <property type="molecule type" value="Genomic_DNA"/>
</dbReference>
<proteinExistence type="predicted"/>
<accession>A0A158KSQ9</accession>
<dbReference type="RefSeq" id="WP_087648914.1">
    <property type="nucleotide sequence ID" value="NZ_FCON02000144.1"/>
</dbReference>